<dbReference type="GO" id="GO:0004750">
    <property type="term" value="F:D-ribulose-phosphate 3-epimerase activity"/>
    <property type="evidence" value="ECO:0007669"/>
    <property type="project" value="UniProtKB-UniRule"/>
</dbReference>
<comment type="catalytic activity">
    <reaction evidence="1 10 11">
        <text>D-ribulose 5-phosphate = D-xylulose 5-phosphate</text>
        <dbReference type="Rhea" id="RHEA:13677"/>
        <dbReference type="ChEBI" id="CHEBI:57737"/>
        <dbReference type="ChEBI" id="CHEBI:58121"/>
        <dbReference type="EC" id="5.1.3.1"/>
    </reaction>
</comment>
<evidence type="ECO:0000256" key="4">
    <source>
        <dbReference type="ARBA" id="ARBA00001947"/>
    </source>
</evidence>
<evidence type="ECO:0000256" key="14">
    <source>
        <dbReference type="PIRSR" id="PIRSR001461-3"/>
    </source>
</evidence>
<keyword evidence="13" id="KW-0862">Zinc</keyword>
<dbReference type="SUPFAM" id="SSF51366">
    <property type="entry name" value="Ribulose-phoshate binding barrel"/>
    <property type="match status" value="1"/>
</dbReference>
<dbReference type="GO" id="GO:0019323">
    <property type="term" value="P:pentose catabolic process"/>
    <property type="evidence" value="ECO:0007669"/>
    <property type="project" value="UniProtKB-UniRule"/>
</dbReference>
<feature type="binding site" evidence="10">
    <location>
        <begin position="174"/>
        <end position="176"/>
    </location>
    <ligand>
        <name>substrate</name>
    </ligand>
</feature>
<dbReference type="GO" id="GO:0005737">
    <property type="term" value="C:cytoplasm"/>
    <property type="evidence" value="ECO:0007669"/>
    <property type="project" value="UniProtKB-ARBA"/>
</dbReference>
<feature type="active site" description="Proton donor" evidence="10 12">
    <location>
        <position position="174"/>
    </location>
</feature>
<evidence type="ECO:0000256" key="12">
    <source>
        <dbReference type="PIRSR" id="PIRSR001461-1"/>
    </source>
</evidence>
<evidence type="ECO:0000256" key="7">
    <source>
        <dbReference type="ARBA" id="ARBA00013188"/>
    </source>
</evidence>
<keyword evidence="13" id="KW-0170">Cobalt</keyword>
<dbReference type="GO" id="GO:0006098">
    <property type="term" value="P:pentose-phosphate shunt"/>
    <property type="evidence" value="ECO:0007669"/>
    <property type="project" value="UniProtKB-UniRule"/>
</dbReference>
<dbReference type="InterPro" id="IPR013785">
    <property type="entry name" value="Aldolase_TIM"/>
</dbReference>
<feature type="active site" description="Proton acceptor" evidence="10 12">
    <location>
        <position position="34"/>
    </location>
</feature>
<keyword evidence="9 10" id="KW-0413">Isomerase</keyword>
<evidence type="ECO:0000256" key="11">
    <source>
        <dbReference type="PIRNR" id="PIRNR001461"/>
    </source>
</evidence>
<dbReference type="InterPro" id="IPR026019">
    <property type="entry name" value="Ribul_P_3_epim"/>
</dbReference>
<accession>A0A1S8LMU6</accession>
<feature type="binding site" evidence="10 14">
    <location>
        <position position="65"/>
    </location>
    <ligand>
        <name>substrate</name>
    </ligand>
</feature>
<evidence type="ECO:0000256" key="9">
    <source>
        <dbReference type="ARBA" id="ARBA00023235"/>
    </source>
</evidence>
<dbReference type="AlphaFoldDB" id="A0A1S8LMU6"/>
<dbReference type="InterPro" id="IPR000056">
    <property type="entry name" value="Ribul_P_3_epim-like"/>
</dbReference>
<dbReference type="RefSeq" id="WP_077833774.1">
    <property type="nucleotide sequence ID" value="NZ_CP096983.1"/>
</dbReference>
<evidence type="ECO:0000256" key="5">
    <source>
        <dbReference type="ARBA" id="ARBA00001954"/>
    </source>
</evidence>
<dbReference type="EMBL" id="CP096983">
    <property type="protein sequence ID" value="URZ11590.1"/>
    <property type="molecule type" value="Genomic_DNA"/>
</dbReference>
<comment type="function">
    <text evidence="10">Catalyzes the reversible epimerization of D-ribulose 5-phosphate to D-xylulose 5-phosphate.</text>
</comment>
<keyword evidence="13" id="KW-0464">Manganese</keyword>
<evidence type="ECO:0000313" key="15">
    <source>
        <dbReference type="EMBL" id="URZ11590.1"/>
    </source>
</evidence>
<reference evidence="15 16" key="1">
    <citation type="submission" date="2022-04" db="EMBL/GenBank/DDBJ databases">
        <title>Genome sequence of C. roseum typestrain.</title>
        <authorList>
            <person name="Poehlein A."/>
            <person name="Schoch T."/>
            <person name="Duerre P."/>
            <person name="Daniel R."/>
        </authorList>
    </citation>
    <scope>NUCLEOTIDE SEQUENCE [LARGE SCALE GENOMIC DNA]</scope>
    <source>
        <strain evidence="15 16">DSM 7320</strain>
    </source>
</reference>
<feature type="binding site" evidence="10 13">
    <location>
        <position position="65"/>
    </location>
    <ligand>
        <name>a divalent metal cation</name>
        <dbReference type="ChEBI" id="CHEBI:60240"/>
    </ligand>
</feature>
<comment type="cofactor">
    <cofactor evidence="4">
        <name>Zn(2+)</name>
        <dbReference type="ChEBI" id="CHEBI:29105"/>
    </cofactor>
</comment>
<sequence>MIKLAPSILAADFSKLGEEIKKLDEAGADIIHIDIMDGNFVPNISFGLPVVRDIRKYTKLPFDVHLMIEEPSKYVEQFAKIGADIISIHYESDKHIDRTLNYIKSLGVKAAVAINPGTPTTVLRDLMNIADMVVIMSVNPGFGGQKYIDYSYDKIREIKSYADKLGRDILIEVDGGVDKDNIKKVKDAGANVIVAGSAVFKNGDIKKNIELLKGSM</sequence>
<dbReference type="KEGG" id="crw:CROST_023070"/>
<dbReference type="PIRSF" id="PIRSF001461">
    <property type="entry name" value="RPE"/>
    <property type="match status" value="1"/>
</dbReference>
<feature type="binding site" evidence="14">
    <location>
        <position position="176"/>
    </location>
    <ligand>
        <name>substrate</name>
    </ligand>
</feature>
<dbReference type="Pfam" id="PF00834">
    <property type="entry name" value="Ribul_P_3_epim"/>
    <property type="match status" value="1"/>
</dbReference>
<dbReference type="STRING" id="84029.CROST_03860"/>
<feature type="binding site" evidence="10 14">
    <location>
        <begin position="141"/>
        <end position="144"/>
    </location>
    <ligand>
        <name>substrate</name>
    </ligand>
</feature>
<dbReference type="NCBIfam" id="NF004076">
    <property type="entry name" value="PRK05581.1-4"/>
    <property type="match status" value="1"/>
</dbReference>
<comment type="cofactor">
    <cofactor evidence="10 13">
        <name>a divalent metal cation</name>
        <dbReference type="ChEBI" id="CHEBI:60240"/>
    </cofactor>
    <text evidence="10 13">Binds 1 divalent metal cation per subunit.</text>
</comment>
<dbReference type="EC" id="5.1.3.1" evidence="7 10"/>
<feature type="binding site" evidence="10 13">
    <location>
        <position position="32"/>
    </location>
    <ligand>
        <name>a divalent metal cation</name>
        <dbReference type="ChEBI" id="CHEBI:60240"/>
    </ligand>
</feature>
<evidence type="ECO:0000256" key="8">
    <source>
        <dbReference type="ARBA" id="ARBA00022723"/>
    </source>
</evidence>
<dbReference type="Proteomes" id="UP000190951">
    <property type="component" value="Chromosome"/>
</dbReference>
<comment type="cofactor">
    <cofactor evidence="2">
        <name>Mn(2+)</name>
        <dbReference type="ChEBI" id="CHEBI:29035"/>
    </cofactor>
</comment>
<evidence type="ECO:0000256" key="13">
    <source>
        <dbReference type="PIRSR" id="PIRSR001461-2"/>
    </source>
</evidence>
<dbReference type="HAMAP" id="MF_02227">
    <property type="entry name" value="RPE"/>
    <property type="match status" value="1"/>
</dbReference>
<name>A0A1S8LMU6_9CLOT</name>
<protein>
    <recommendedName>
        <fullName evidence="7 10">Ribulose-phosphate 3-epimerase</fullName>
        <ecNumber evidence="7 10">5.1.3.1</ecNumber>
    </recommendedName>
</protein>
<feature type="binding site" evidence="10 13">
    <location>
        <position position="174"/>
    </location>
    <ligand>
        <name>a divalent metal cation</name>
        <dbReference type="ChEBI" id="CHEBI:60240"/>
    </ligand>
</feature>
<feature type="binding site" evidence="10 14">
    <location>
        <position position="7"/>
    </location>
    <ligand>
        <name>substrate</name>
    </ligand>
</feature>
<feature type="binding site" evidence="10 14">
    <location>
        <begin position="196"/>
        <end position="197"/>
    </location>
    <ligand>
        <name>substrate</name>
    </ligand>
</feature>
<dbReference type="CDD" id="cd00429">
    <property type="entry name" value="RPE"/>
    <property type="match status" value="1"/>
</dbReference>
<dbReference type="InterPro" id="IPR011060">
    <property type="entry name" value="RibuloseP-bd_barrel"/>
</dbReference>
<dbReference type="FunFam" id="3.20.20.70:FF:000004">
    <property type="entry name" value="Ribulose-phosphate 3-epimerase"/>
    <property type="match status" value="1"/>
</dbReference>
<comment type="cofactor">
    <cofactor evidence="5">
        <name>Fe(2+)</name>
        <dbReference type="ChEBI" id="CHEBI:29033"/>
    </cofactor>
</comment>
<comment type="cofactor">
    <cofactor evidence="3">
        <name>Co(2+)</name>
        <dbReference type="ChEBI" id="CHEBI:48828"/>
    </cofactor>
</comment>
<comment type="similarity">
    <text evidence="6 10 11">Belongs to the ribulose-phosphate 3-epimerase family.</text>
</comment>
<keyword evidence="8 10" id="KW-0479">Metal-binding</keyword>
<dbReference type="NCBIfam" id="TIGR01163">
    <property type="entry name" value="rpe"/>
    <property type="match status" value="1"/>
</dbReference>
<dbReference type="GO" id="GO:0046872">
    <property type="term" value="F:metal ion binding"/>
    <property type="evidence" value="ECO:0007669"/>
    <property type="project" value="UniProtKB-UniRule"/>
</dbReference>
<gene>
    <name evidence="15" type="primary">rpe_2</name>
    <name evidence="10" type="synonym">rpe</name>
    <name evidence="15" type="ORF">CROST_023070</name>
</gene>
<evidence type="ECO:0000313" key="16">
    <source>
        <dbReference type="Proteomes" id="UP000190951"/>
    </source>
</evidence>
<dbReference type="PROSITE" id="PS01085">
    <property type="entry name" value="RIBUL_P_3_EPIMER_1"/>
    <property type="match status" value="1"/>
</dbReference>
<organism evidence="15 16">
    <name type="scientific">Clostridium felsineum</name>
    <dbReference type="NCBI Taxonomy" id="36839"/>
    <lineage>
        <taxon>Bacteria</taxon>
        <taxon>Bacillati</taxon>
        <taxon>Bacillota</taxon>
        <taxon>Clostridia</taxon>
        <taxon>Eubacteriales</taxon>
        <taxon>Clostridiaceae</taxon>
        <taxon>Clostridium</taxon>
    </lineage>
</organism>
<evidence type="ECO:0000256" key="10">
    <source>
        <dbReference type="HAMAP-Rule" id="MF_02227"/>
    </source>
</evidence>
<dbReference type="PANTHER" id="PTHR11749">
    <property type="entry name" value="RIBULOSE-5-PHOSPHATE-3-EPIMERASE"/>
    <property type="match status" value="1"/>
</dbReference>
<dbReference type="Gene3D" id="3.20.20.70">
    <property type="entry name" value="Aldolase class I"/>
    <property type="match status" value="1"/>
</dbReference>
<feature type="binding site" evidence="10 13">
    <location>
        <position position="34"/>
    </location>
    <ligand>
        <name>a divalent metal cation</name>
        <dbReference type="ChEBI" id="CHEBI:60240"/>
    </ligand>
</feature>
<evidence type="ECO:0000256" key="6">
    <source>
        <dbReference type="ARBA" id="ARBA00009541"/>
    </source>
</evidence>
<keyword evidence="16" id="KW-1185">Reference proteome</keyword>
<evidence type="ECO:0000256" key="2">
    <source>
        <dbReference type="ARBA" id="ARBA00001936"/>
    </source>
</evidence>
<proteinExistence type="inferred from homology"/>
<evidence type="ECO:0000256" key="3">
    <source>
        <dbReference type="ARBA" id="ARBA00001941"/>
    </source>
</evidence>
<comment type="pathway">
    <text evidence="10">Carbohydrate degradation.</text>
</comment>
<keyword evidence="10 11" id="KW-0119">Carbohydrate metabolism</keyword>
<evidence type="ECO:0000256" key="1">
    <source>
        <dbReference type="ARBA" id="ARBA00001782"/>
    </source>
</evidence>